<dbReference type="PROSITE" id="PS50850">
    <property type="entry name" value="MFS"/>
    <property type="match status" value="1"/>
</dbReference>
<evidence type="ECO:0000313" key="7">
    <source>
        <dbReference type="EMBL" id="WZO35212.1"/>
    </source>
</evidence>
<feature type="transmembrane region" description="Helical" evidence="5">
    <location>
        <begin position="329"/>
        <end position="355"/>
    </location>
</feature>
<feature type="transmembrane region" description="Helical" evidence="5">
    <location>
        <begin position="156"/>
        <end position="175"/>
    </location>
</feature>
<dbReference type="Pfam" id="PF07690">
    <property type="entry name" value="MFS_1"/>
    <property type="match status" value="1"/>
</dbReference>
<organism evidence="7">
    <name type="scientific">Microbacterium sp. LWS13-1.2</name>
    <dbReference type="NCBI Taxonomy" id="3135264"/>
    <lineage>
        <taxon>Bacteria</taxon>
        <taxon>Bacillati</taxon>
        <taxon>Actinomycetota</taxon>
        <taxon>Actinomycetes</taxon>
        <taxon>Micrococcales</taxon>
        <taxon>Microbacteriaceae</taxon>
        <taxon>Microbacterium</taxon>
    </lineage>
</organism>
<gene>
    <name evidence="7" type="ORF">MRBLWS13_002903</name>
</gene>
<evidence type="ECO:0000256" key="5">
    <source>
        <dbReference type="SAM" id="Phobius"/>
    </source>
</evidence>
<evidence type="ECO:0000256" key="1">
    <source>
        <dbReference type="ARBA" id="ARBA00004651"/>
    </source>
</evidence>
<sequence length="435" mass="44880">MSVPASAVAAGTIDAASTPVGRLLPAMFISNVSAFIGLLTPLQVLMTLQLTRIAGPSAAAAFGIITGFGALAALVASPLGGRISDRTAARFGRRRTWILTGAIGGAIAVFAMTGATEVWQMALLWCAIQALFNFQLAATSALMADQVPQRRRGTASGLLGLSAAVGPLVGVAAVSAVSDPFLQWVVTAVAAAFLAVVAVLLLRDKQHTPVAGGSRFSLLELAKSFWVNPWRHPAFGWAWLVRFLVFCAVASSTYNAFFLMDRFGITAEAVPPTVLVVTLINVAALALTSVVAGPLSDRLQRQKPFAAGAGIAAAAALTLMAIASEMWLVYAAAALLGVAIGLVGSVDLALCVRVLPNRESAGKDLGVINMAGLLPQSIVPFVAPAFIALGGYSALYIALGITALLGALAVARIPEVGRENELRFAQITRGIPVDA</sequence>
<evidence type="ECO:0000256" key="4">
    <source>
        <dbReference type="ARBA" id="ARBA00023136"/>
    </source>
</evidence>
<dbReference type="PANTHER" id="PTHR23528">
    <property type="match status" value="1"/>
</dbReference>
<feature type="transmembrane region" description="Helical" evidence="5">
    <location>
        <begin position="393"/>
        <end position="413"/>
    </location>
</feature>
<protein>
    <submittedName>
        <fullName evidence="7">MFS transporter</fullName>
    </submittedName>
</protein>
<feature type="transmembrane region" description="Helical" evidence="5">
    <location>
        <begin position="23"/>
        <end position="46"/>
    </location>
</feature>
<keyword evidence="2 5" id="KW-0812">Transmembrane</keyword>
<feature type="transmembrane region" description="Helical" evidence="5">
    <location>
        <begin position="234"/>
        <end position="254"/>
    </location>
</feature>
<dbReference type="InterPro" id="IPR036259">
    <property type="entry name" value="MFS_trans_sf"/>
</dbReference>
<feature type="domain" description="Major facilitator superfamily (MFS) profile" evidence="6">
    <location>
        <begin position="23"/>
        <end position="418"/>
    </location>
</feature>
<evidence type="ECO:0000256" key="3">
    <source>
        <dbReference type="ARBA" id="ARBA00022989"/>
    </source>
</evidence>
<feature type="transmembrane region" description="Helical" evidence="5">
    <location>
        <begin position="122"/>
        <end position="144"/>
    </location>
</feature>
<feature type="transmembrane region" description="Helical" evidence="5">
    <location>
        <begin position="305"/>
        <end position="323"/>
    </location>
</feature>
<dbReference type="InterPro" id="IPR011701">
    <property type="entry name" value="MFS"/>
</dbReference>
<dbReference type="SUPFAM" id="SSF103473">
    <property type="entry name" value="MFS general substrate transporter"/>
    <property type="match status" value="1"/>
</dbReference>
<comment type="subcellular location">
    <subcellularLocation>
        <location evidence="1">Cell membrane</location>
        <topology evidence="1">Multi-pass membrane protein</topology>
    </subcellularLocation>
</comment>
<feature type="transmembrane region" description="Helical" evidence="5">
    <location>
        <begin position="367"/>
        <end position="387"/>
    </location>
</feature>
<feature type="transmembrane region" description="Helical" evidence="5">
    <location>
        <begin position="97"/>
        <end position="116"/>
    </location>
</feature>
<dbReference type="GO" id="GO:0022857">
    <property type="term" value="F:transmembrane transporter activity"/>
    <property type="evidence" value="ECO:0007669"/>
    <property type="project" value="InterPro"/>
</dbReference>
<dbReference type="InterPro" id="IPR020846">
    <property type="entry name" value="MFS_dom"/>
</dbReference>
<dbReference type="GO" id="GO:0005886">
    <property type="term" value="C:plasma membrane"/>
    <property type="evidence" value="ECO:0007669"/>
    <property type="project" value="UniProtKB-SubCell"/>
</dbReference>
<accession>A0AAU6SEA3</accession>
<feature type="transmembrane region" description="Helical" evidence="5">
    <location>
        <begin position="58"/>
        <end position="76"/>
    </location>
</feature>
<reference evidence="7" key="1">
    <citation type="submission" date="2024-04" db="EMBL/GenBank/DDBJ databases">
        <authorList>
            <person name="Roder T."/>
            <person name="Oberhansli S."/>
            <person name="Kreuzer M."/>
        </authorList>
    </citation>
    <scope>NUCLEOTIDE SEQUENCE</scope>
    <source>
        <strain evidence="7">LWS13-1.2</strain>
    </source>
</reference>
<proteinExistence type="predicted"/>
<keyword evidence="4 5" id="KW-0472">Membrane</keyword>
<dbReference type="PANTHER" id="PTHR23528:SF1">
    <property type="entry name" value="MAJOR FACILITATOR SUPERFAMILY (MFS) PROFILE DOMAIN-CONTAINING PROTEIN"/>
    <property type="match status" value="1"/>
</dbReference>
<dbReference type="AlphaFoldDB" id="A0AAU6SEA3"/>
<dbReference type="Gene3D" id="1.20.1250.20">
    <property type="entry name" value="MFS general substrate transporter like domains"/>
    <property type="match status" value="2"/>
</dbReference>
<feature type="transmembrane region" description="Helical" evidence="5">
    <location>
        <begin position="181"/>
        <end position="202"/>
    </location>
</feature>
<dbReference type="RefSeq" id="WP_349426051.1">
    <property type="nucleotide sequence ID" value="NZ_CP151632.1"/>
</dbReference>
<dbReference type="EMBL" id="CP151632">
    <property type="protein sequence ID" value="WZO35212.1"/>
    <property type="molecule type" value="Genomic_DNA"/>
</dbReference>
<feature type="transmembrane region" description="Helical" evidence="5">
    <location>
        <begin position="274"/>
        <end position="293"/>
    </location>
</feature>
<keyword evidence="3 5" id="KW-1133">Transmembrane helix</keyword>
<evidence type="ECO:0000259" key="6">
    <source>
        <dbReference type="PROSITE" id="PS50850"/>
    </source>
</evidence>
<evidence type="ECO:0000256" key="2">
    <source>
        <dbReference type="ARBA" id="ARBA00022692"/>
    </source>
</evidence>
<name>A0AAU6SEA3_9MICO</name>